<sequence length="63" mass="7293">MTLHTDQGFHNGDIEKDIKPFYASLLEEIVGFFKTRKSHVPAEETLEFISLCSQINKIRNELL</sequence>
<dbReference type="Proteomes" id="UP000548423">
    <property type="component" value="Unassembled WGS sequence"/>
</dbReference>
<evidence type="ECO:0000313" key="2">
    <source>
        <dbReference type="Proteomes" id="UP000548423"/>
    </source>
</evidence>
<organism evidence="1 2">
    <name type="scientific">Neobacillus niacini</name>
    <dbReference type="NCBI Taxonomy" id="86668"/>
    <lineage>
        <taxon>Bacteria</taxon>
        <taxon>Bacillati</taxon>
        <taxon>Bacillota</taxon>
        <taxon>Bacilli</taxon>
        <taxon>Bacillales</taxon>
        <taxon>Bacillaceae</taxon>
        <taxon>Neobacillus</taxon>
    </lineage>
</organism>
<accession>A0A852TPW0</accession>
<reference evidence="2" key="1">
    <citation type="submission" date="2020-07" db="EMBL/GenBank/DDBJ databases">
        <authorList>
            <person name="Partida-Martinez L."/>
            <person name="Huntemann M."/>
            <person name="Clum A."/>
            <person name="Wang J."/>
            <person name="Palaniappan K."/>
            <person name="Ritter S."/>
            <person name="Chen I.-M."/>
            <person name="Stamatis D."/>
            <person name="Reddy T."/>
            <person name="O'Malley R."/>
            <person name="Daum C."/>
            <person name="Shapiro N."/>
            <person name="Ivanova N."/>
            <person name="Kyrpides N."/>
            <person name="Woyke T."/>
        </authorList>
    </citation>
    <scope>NUCLEOTIDE SEQUENCE [LARGE SCALE GENOMIC DNA]</scope>
    <source>
        <strain evidence="2">AT2.8</strain>
    </source>
</reference>
<name>A0A852TPW0_9BACI</name>
<gene>
    <name evidence="1" type="ORF">F4694_005811</name>
</gene>
<protein>
    <submittedName>
        <fullName evidence="1">Uncharacterized protein</fullName>
    </submittedName>
</protein>
<comment type="caution">
    <text evidence="1">The sequence shown here is derived from an EMBL/GenBank/DDBJ whole genome shotgun (WGS) entry which is preliminary data.</text>
</comment>
<reference evidence="2" key="2">
    <citation type="submission" date="2020-08" db="EMBL/GenBank/DDBJ databases">
        <title>The Agave Microbiome: Exploring the role of microbial communities in plant adaptations to desert environments.</title>
        <authorList>
            <person name="Partida-Martinez L.P."/>
        </authorList>
    </citation>
    <scope>NUCLEOTIDE SEQUENCE [LARGE SCALE GENOMIC DNA]</scope>
    <source>
        <strain evidence="2">AT2.8</strain>
    </source>
</reference>
<proteinExistence type="predicted"/>
<evidence type="ECO:0000313" key="1">
    <source>
        <dbReference type="EMBL" id="NYE08954.1"/>
    </source>
</evidence>
<dbReference type="EMBL" id="JACCBX010000017">
    <property type="protein sequence ID" value="NYE08954.1"/>
    <property type="molecule type" value="Genomic_DNA"/>
</dbReference>
<dbReference type="AlphaFoldDB" id="A0A852TPW0"/>